<accession>A0A0F9M008</accession>
<feature type="domain" description="SMODS and SLOG-associating 2TM effector" evidence="3">
    <location>
        <begin position="7"/>
        <end position="156"/>
    </location>
</feature>
<reference evidence="4" key="1">
    <citation type="journal article" date="2015" name="Nature">
        <title>Complex archaea that bridge the gap between prokaryotes and eukaryotes.</title>
        <authorList>
            <person name="Spang A."/>
            <person name="Saw J.H."/>
            <person name="Jorgensen S.L."/>
            <person name="Zaremba-Niedzwiedzka K."/>
            <person name="Martijn J."/>
            <person name="Lind A.E."/>
            <person name="van Eijk R."/>
            <person name="Schleper C."/>
            <person name="Guy L."/>
            <person name="Ettema T.J."/>
        </authorList>
    </citation>
    <scope>NUCLEOTIDE SEQUENCE</scope>
</reference>
<dbReference type="Pfam" id="PF18181">
    <property type="entry name" value="SLATT_1"/>
    <property type="match status" value="1"/>
</dbReference>
<dbReference type="NCBIfam" id="NF033610">
    <property type="entry name" value="SLATT_3"/>
    <property type="match status" value="1"/>
</dbReference>
<gene>
    <name evidence="4" type="ORF">LCGC14_1216160</name>
</gene>
<dbReference type="InterPro" id="IPR041116">
    <property type="entry name" value="SLATT_3"/>
</dbReference>
<feature type="transmembrane region" description="Helical" evidence="1">
    <location>
        <begin position="186"/>
        <end position="206"/>
    </location>
</feature>
<evidence type="ECO:0000256" key="1">
    <source>
        <dbReference type="SAM" id="Phobius"/>
    </source>
</evidence>
<dbReference type="NCBIfam" id="NF033634">
    <property type="entry name" value="SLATT_1"/>
    <property type="match status" value="1"/>
</dbReference>
<sequence>MEHEDYPGLYQETDEASITAQARYLAAIRLYLSLLIVAAACSLFLGESRCLAVCAALIFLTTLFLSILLAVKRYDKTWYNARAVAESVKTVTWRYMMQAEPYDGDNADARPDFIKDLQDILAQNKELARVFTGDKAATGAISPEMERIRELPRQDRMRLYLTDRIDEQRDWYCKKAGQNKRQASHWFILMCLSQAFALLFVSVRIAKPTWSHLPVDICIVCACAALTWIQVKRFQELATAFSLTAHEISLLRGYSQDVSTDAEFSDFVNDAENAFSREHTQWQARRQT</sequence>
<evidence type="ECO:0000259" key="3">
    <source>
        <dbReference type="Pfam" id="PF18184"/>
    </source>
</evidence>
<name>A0A0F9M008_9ZZZZ</name>
<dbReference type="AlphaFoldDB" id="A0A0F9M008"/>
<feature type="transmembrane region" description="Helical" evidence="1">
    <location>
        <begin position="26"/>
        <end position="45"/>
    </location>
</feature>
<dbReference type="InterPro" id="IPR040884">
    <property type="entry name" value="SLATT_1"/>
</dbReference>
<organism evidence="4">
    <name type="scientific">marine sediment metagenome</name>
    <dbReference type="NCBI Taxonomy" id="412755"/>
    <lineage>
        <taxon>unclassified sequences</taxon>
        <taxon>metagenomes</taxon>
        <taxon>ecological metagenomes</taxon>
    </lineage>
</organism>
<dbReference type="Pfam" id="PF18184">
    <property type="entry name" value="SLATT_3"/>
    <property type="match status" value="1"/>
</dbReference>
<keyword evidence="1" id="KW-0472">Membrane</keyword>
<feature type="transmembrane region" description="Helical" evidence="1">
    <location>
        <begin position="51"/>
        <end position="71"/>
    </location>
</feature>
<comment type="caution">
    <text evidence="4">The sequence shown here is derived from an EMBL/GenBank/DDBJ whole genome shotgun (WGS) entry which is preliminary data.</text>
</comment>
<feature type="transmembrane region" description="Helical" evidence="1">
    <location>
        <begin position="212"/>
        <end position="231"/>
    </location>
</feature>
<feature type="domain" description="SMODS and SLOG-associating 2TM effector" evidence="2">
    <location>
        <begin position="160"/>
        <end position="282"/>
    </location>
</feature>
<evidence type="ECO:0000259" key="2">
    <source>
        <dbReference type="Pfam" id="PF18181"/>
    </source>
</evidence>
<proteinExistence type="predicted"/>
<evidence type="ECO:0000313" key="4">
    <source>
        <dbReference type="EMBL" id="KKM92671.1"/>
    </source>
</evidence>
<keyword evidence="1" id="KW-0812">Transmembrane</keyword>
<keyword evidence="1" id="KW-1133">Transmembrane helix</keyword>
<protein>
    <recommendedName>
        <fullName evidence="5">SMODS and SLOG-associating 2TM effector domain-containing protein</fullName>
    </recommendedName>
</protein>
<dbReference type="EMBL" id="LAZR01006361">
    <property type="protein sequence ID" value="KKM92671.1"/>
    <property type="molecule type" value="Genomic_DNA"/>
</dbReference>
<evidence type="ECO:0008006" key="5">
    <source>
        <dbReference type="Google" id="ProtNLM"/>
    </source>
</evidence>